<keyword evidence="1" id="KW-0812">Transmembrane</keyword>
<dbReference type="Proteomes" id="UP000440713">
    <property type="component" value="Unassembled WGS sequence"/>
</dbReference>
<feature type="transmembrane region" description="Helical" evidence="1">
    <location>
        <begin position="7"/>
        <end position="25"/>
    </location>
</feature>
<evidence type="ECO:0000313" key="2">
    <source>
        <dbReference type="EMBL" id="MST62618.1"/>
    </source>
</evidence>
<feature type="transmembrane region" description="Helical" evidence="1">
    <location>
        <begin position="148"/>
        <end position="167"/>
    </location>
</feature>
<keyword evidence="1" id="KW-0472">Membrane</keyword>
<feature type="transmembrane region" description="Helical" evidence="1">
    <location>
        <begin position="31"/>
        <end position="52"/>
    </location>
</feature>
<organism evidence="2 3">
    <name type="scientific">Peptostreptococcus porci</name>
    <dbReference type="NCBI Taxonomy" id="2652282"/>
    <lineage>
        <taxon>Bacteria</taxon>
        <taxon>Bacillati</taxon>
        <taxon>Bacillota</taxon>
        <taxon>Clostridia</taxon>
        <taxon>Peptostreptococcales</taxon>
        <taxon>Peptostreptococcaceae</taxon>
        <taxon>Peptostreptococcus</taxon>
    </lineage>
</organism>
<evidence type="ECO:0000313" key="3">
    <source>
        <dbReference type="Proteomes" id="UP000440713"/>
    </source>
</evidence>
<proteinExistence type="predicted"/>
<dbReference type="AlphaFoldDB" id="A0A6N7X0V2"/>
<accession>A0A6N7X0V2</accession>
<comment type="caution">
    <text evidence="2">The sequence shown here is derived from an EMBL/GenBank/DDBJ whole genome shotgun (WGS) entry which is preliminary data.</text>
</comment>
<reference evidence="2 3" key="1">
    <citation type="submission" date="2019-08" db="EMBL/GenBank/DDBJ databases">
        <title>In-depth cultivation of the pig gut microbiome towards novel bacterial diversity and tailored functional studies.</title>
        <authorList>
            <person name="Wylensek D."/>
            <person name="Hitch T.C.A."/>
            <person name="Clavel T."/>
        </authorList>
    </citation>
    <scope>NUCLEOTIDE SEQUENCE [LARGE SCALE GENOMIC DNA]</scope>
    <source>
        <strain evidence="2 3">WCA-SAB-591-4A-A</strain>
    </source>
</reference>
<feature type="transmembrane region" description="Helical" evidence="1">
    <location>
        <begin position="64"/>
        <end position="82"/>
    </location>
</feature>
<keyword evidence="1" id="KW-1133">Transmembrane helix</keyword>
<gene>
    <name evidence="2" type="ORF">FYJ71_06530</name>
</gene>
<dbReference type="RefSeq" id="WP_154538000.1">
    <property type="nucleotide sequence ID" value="NZ_JAQYHJ010000132.1"/>
</dbReference>
<dbReference type="EMBL" id="VUNE01000003">
    <property type="protein sequence ID" value="MST62618.1"/>
    <property type="molecule type" value="Genomic_DNA"/>
</dbReference>
<protein>
    <submittedName>
        <fullName evidence="2">Uncharacterized protein</fullName>
    </submittedName>
</protein>
<sequence length="175" mass="20613">MNKGKKTVLEIYIIGLIAVIVSILYRFNVHIYDSFTLHVFILLSIAIAAILFNNRIDSNNTYLVKHYSVLSILIALSINIIYPSFFLVLISVGHLFIVNTWIYIKKYMVEKQIDKNKISVYKDKVSIVFLLYIIPNAFKNRFHNPKLRSVLLFFMCLVISFILYYHYKKELYISE</sequence>
<keyword evidence="3" id="KW-1185">Reference proteome</keyword>
<name>A0A6N7X0V2_9FIRM</name>
<evidence type="ECO:0000256" key="1">
    <source>
        <dbReference type="SAM" id="Phobius"/>
    </source>
</evidence>